<name>A0A941AXY7_9FLAO</name>
<reference evidence="5 6" key="1">
    <citation type="submission" date="2021-03" db="EMBL/GenBank/DDBJ databases">
        <title>Flavobacterium Flabelliformis Sp. Nov. And Flavobacterium Geliluteum Sp. Nov., Two Novel Multidrug Resistant Psychrophilic Species Isolated From Antarctica.</title>
        <authorList>
            <person name="Kralova S."/>
            <person name="Busse H.J."/>
            <person name="Bezdicek M."/>
            <person name="Nykrynova M."/>
            <person name="Kroupova E."/>
            <person name="Krsek D."/>
            <person name="Sedlacek I."/>
        </authorList>
    </citation>
    <scope>NUCLEOTIDE SEQUENCE [LARGE SCALE GENOMIC DNA]</scope>
    <source>
        <strain evidence="5 6">P7388</strain>
    </source>
</reference>
<feature type="signal peptide" evidence="3">
    <location>
        <begin position="1"/>
        <end position="18"/>
    </location>
</feature>
<dbReference type="NCBIfam" id="TIGR04183">
    <property type="entry name" value="Por_Secre_tail"/>
    <property type="match status" value="1"/>
</dbReference>
<dbReference type="AlphaFoldDB" id="A0A941AXY7"/>
<evidence type="ECO:0000256" key="2">
    <source>
        <dbReference type="SAM" id="MobiDB-lite"/>
    </source>
</evidence>
<feature type="region of interest" description="Disordered" evidence="2">
    <location>
        <begin position="351"/>
        <end position="370"/>
    </location>
</feature>
<organism evidence="5 6">
    <name type="scientific">Flavobacterium geliluteum</name>
    <dbReference type="NCBI Taxonomy" id="2816120"/>
    <lineage>
        <taxon>Bacteria</taxon>
        <taxon>Pseudomonadati</taxon>
        <taxon>Bacteroidota</taxon>
        <taxon>Flavobacteriia</taxon>
        <taxon>Flavobacteriales</taxon>
        <taxon>Flavobacteriaceae</taxon>
        <taxon>Flavobacterium</taxon>
    </lineage>
</organism>
<dbReference type="EMBL" id="JAGFBV010000004">
    <property type="protein sequence ID" value="MBP4137112.1"/>
    <property type="molecule type" value="Genomic_DNA"/>
</dbReference>
<feature type="domain" description="Secretion system C-terminal sorting" evidence="4">
    <location>
        <begin position="533"/>
        <end position="601"/>
    </location>
</feature>
<keyword evidence="6" id="KW-1185">Reference proteome</keyword>
<gene>
    <name evidence="5" type="ORF">J3495_03340</name>
</gene>
<evidence type="ECO:0000259" key="4">
    <source>
        <dbReference type="Pfam" id="PF18962"/>
    </source>
</evidence>
<sequence>MRTKLLLFSFFISLQAYSQLFIGANTPVYVKSQVLYVGQNLNLDTNSNLYLRNNSQLVQGTAGSSANVGTGILSVYQEGTSDNFEYNYWCSPVGEPTSSSVNNNFGITLLNRPTTSVLATPATILPIGNYNGTASPLAIAPYWIYKLTNANNYSQWVQVASATTIAPGEGFTMKGTGGTDTTDPESTGVVNNPGTGLQRYDFRGKPNDGTITVAVGSGNAATLTGNPYPSALDLNAFLLDPTNSACTRVAYFWEQDKTVNSHYLSAYRGGYGTYSPGTLGSNGIYTAATFSSYNPDGSLNTAGTSSGLVIERKYSPIGQGFLINGTANGSVTFKNAHRVYYIEGAGLSQFAKPSKNKSENKTTDKSESKGELTEAVAEISHFKINTIINNQFTRQLALAFLPEATDGVDAGIDALNMDGSLPNDASFWLENGNYVIQGLTFDVSKKIPLTVKAATSTTLKFYIPEIINFDPTQNIYLFDGSNSTYHDIKNGTYEVTIPPGVDRERFKIAFTSQTLSTNNLTKYAFFISQDNTNQVLKVSNPDNKNISSFALFDILGKTILSQKNLGADQNYTFSTSGLSSGIYIATFVTSDNEKITQKIIISNSGMQ</sequence>
<dbReference type="Proteomes" id="UP000675047">
    <property type="component" value="Unassembled WGS sequence"/>
</dbReference>
<dbReference type="RefSeq" id="WP_210665158.1">
    <property type="nucleotide sequence ID" value="NZ_JAGFBV010000004.1"/>
</dbReference>
<evidence type="ECO:0000313" key="6">
    <source>
        <dbReference type="Proteomes" id="UP000675047"/>
    </source>
</evidence>
<evidence type="ECO:0000256" key="3">
    <source>
        <dbReference type="SAM" id="SignalP"/>
    </source>
</evidence>
<protein>
    <submittedName>
        <fullName evidence="5">T9SS type A sorting domain-containing protein</fullName>
    </submittedName>
</protein>
<proteinExistence type="predicted"/>
<dbReference type="Pfam" id="PF18962">
    <property type="entry name" value="Por_Secre_tail"/>
    <property type="match status" value="1"/>
</dbReference>
<dbReference type="InterPro" id="IPR026444">
    <property type="entry name" value="Secre_tail"/>
</dbReference>
<accession>A0A941AXY7</accession>
<comment type="caution">
    <text evidence="5">The sequence shown here is derived from an EMBL/GenBank/DDBJ whole genome shotgun (WGS) entry which is preliminary data.</text>
</comment>
<keyword evidence="1 3" id="KW-0732">Signal</keyword>
<evidence type="ECO:0000256" key="1">
    <source>
        <dbReference type="ARBA" id="ARBA00022729"/>
    </source>
</evidence>
<feature type="chain" id="PRO_5037807782" evidence="3">
    <location>
        <begin position="19"/>
        <end position="607"/>
    </location>
</feature>
<evidence type="ECO:0000313" key="5">
    <source>
        <dbReference type="EMBL" id="MBP4137112.1"/>
    </source>
</evidence>
<feature type="compositionally biased region" description="Basic and acidic residues" evidence="2">
    <location>
        <begin position="356"/>
        <end position="370"/>
    </location>
</feature>